<protein>
    <submittedName>
        <fullName evidence="1">ArfGap-domain-containing protein</fullName>
    </submittedName>
</protein>
<dbReference type="EMBL" id="MU277187">
    <property type="protein sequence ID" value="KAI0068581.1"/>
    <property type="molecule type" value="Genomic_DNA"/>
</dbReference>
<gene>
    <name evidence="1" type="ORF">BV25DRAFT_1791920</name>
</gene>
<reference evidence="1" key="1">
    <citation type="submission" date="2021-03" db="EMBL/GenBank/DDBJ databases">
        <authorList>
            <consortium name="DOE Joint Genome Institute"/>
            <person name="Ahrendt S."/>
            <person name="Looney B.P."/>
            <person name="Miyauchi S."/>
            <person name="Morin E."/>
            <person name="Drula E."/>
            <person name="Courty P.E."/>
            <person name="Chicoki N."/>
            <person name="Fauchery L."/>
            <person name="Kohler A."/>
            <person name="Kuo A."/>
            <person name="Labutti K."/>
            <person name="Pangilinan J."/>
            <person name="Lipzen A."/>
            <person name="Riley R."/>
            <person name="Andreopoulos W."/>
            <person name="He G."/>
            <person name="Johnson J."/>
            <person name="Barry K.W."/>
            <person name="Grigoriev I.V."/>
            <person name="Nagy L."/>
            <person name="Hibbett D."/>
            <person name="Henrissat B."/>
            <person name="Matheny P.B."/>
            <person name="Labbe J."/>
            <person name="Martin F."/>
        </authorList>
    </citation>
    <scope>NUCLEOTIDE SEQUENCE</scope>
    <source>
        <strain evidence="1">HHB10654</strain>
    </source>
</reference>
<evidence type="ECO:0000313" key="1">
    <source>
        <dbReference type="EMBL" id="KAI0068581.1"/>
    </source>
</evidence>
<reference evidence="1" key="2">
    <citation type="journal article" date="2022" name="New Phytol.">
        <title>Evolutionary transition to the ectomycorrhizal habit in the genomes of a hyperdiverse lineage of mushroom-forming fungi.</title>
        <authorList>
            <person name="Looney B."/>
            <person name="Miyauchi S."/>
            <person name="Morin E."/>
            <person name="Drula E."/>
            <person name="Courty P.E."/>
            <person name="Kohler A."/>
            <person name="Kuo A."/>
            <person name="LaButti K."/>
            <person name="Pangilinan J."/>
            <person name="Lipzen A."/>
            <person name="Riley R."/>
            <person name="Andreopoulos W."/>
            <person name="He G."/>
            <person name="Johnson J."/>
            <person name="Nolan M."/>
            <person name="Tritt A."/>
            <person name="Barry K.W."/>
            <person name="Grigoriev I.V."/>
            <person name="Nagy L.G."/>
            <person name="Hibbett D."/>
            <person name="Henrissat B."/>
            <person name="Matheny P.B."/>
            <person name="Labbe J."/>
            <person name="Martin F.M."/>
        </authorList>
    </citation>
    <scope>NUCLEOTIDE SEQUENCE</scope>
    <source>
        <strain evidence="1">HHB10654</strain>
    </source>
</reference>
<keyword evidence="2" id="KW-1185">Reference proteome</keyword>
<proteinExistence type="predicted"/>
<comment type="caution">
    <text evidence="1">The sequence shown here is derived from an EMBL/GenBank/DDBJ whole genome shotgun (WGS) entry which is preliminary data.</text>
</comment>
<sequence length="427" mass="45122">MTDQVAAKRTLQELIKREDLKNRNCVDCGGPNPQWASLSFAVFICLQCAGIHRGFGVHISFVRSVSMDTWQDEQVRRMKIGGNAPFVAFMQAYTPAEQGGYKEGMAIHDKYHSWAASQYREKLDADLQGKPWSPSAPPEGFTSPGSSIGSRPSSAQGLRKSRASGRSNTGTSFRDNSASPASSNPASPNNFGSANKAFDQKAANESYFATLGSANASRPDDLPPSQGGRYQGFGSTPSPQMDAQHPSYGLTSRAAPSLTELQENPLAALSKGWSLFSSAVVGASRVVSENVIQPGVERVTDPTFQAGVRGYVSEAGRRAGEVASTANQWGKAQLGVDVAGQVGGVVGGVRDRIGGGPSRSGYDSLSTGGGHDERSALYQDEEDDDSFGEYSSGGHTSTNYSTPPPSGPAGGAGTGKKAEDWDEWKDF</sequence>
<organism evidence="1 2">
    <name type="scientific">Artomyces pyxidatus</name>
    <dbReference type="NCBI Taxonomy" id="48021"/>
    <lineage>
        <taxon>Eukaryota</taxon>
        <taxon>Fungi</taxon>
        <taxon>Dikarya</taxon>
        <taxon>Basidiomycota</taxon>
        <taxon>Agaricomycotina</taxon>
        <taxon>Agaricomycetes</taxon>
        <taxon>Russulales</taxon>
        <taxon>Auriscalpiaceae</taxon>
        <taxon>Artomyces</taxon>
    </lineage>
</organism>
<dbReference type="Proteomes" id="UP000814140">
    <property type="component" value="Unassembled WGS sequence"/>
</dbReference>
<accession>A0ACB8TJD7</accession>
<evidence type="ECO:0000313" key="2">
    <source>
        <dbReference type="Proteomes" id="UP000814140"/>
    </source>
</evidence>
<name>A0ACB8TJD7_9AGAM</name>